<feature type="region of interest" description="Disordered" evidence="5">
    <location>
        <begin position="242"/>
        <end position="265"/>
    </location>
</feature>
<dbReference type="GO" id="GO:0000023">
    <property type="term" value="P:maltose metabolic process"/>
    <property type="evidence" value="ECO:0007669"/>
    <property type="project" value="UniProtKB-KW"/>
</dbReference>
<feature type="compositionally biased region" description="Low complexity" evidence="5">
    <location>
        <begin position="252"/>
        <end position="265"/>
    </location>
</feature>
<reference evidence="7 8" key="1">
    <citation type="journal article" date="2020" name="Microb. Genom.">
        <title>Genetic diversity of clinical and environmental Mucorales isolates obtained from an investigation of mucormycosis cases among solid organ transplant recipients.</title>
        <authorList>
            <person name="Nguyen M.H."/>
            <person name="Kaul D."/>
            <person name="Muto C."/>
            <person name="Cheng S.J."/>
            <person name="Richter R.A."/>
            <person name="Bruno V.M."/>
            <person name="Liu G."/>
            <person name="Beyhan S."/>
            <person name="Sundermann A.J."/>
            <person name="Mounaud S."/>
            <person name="Pasculle A.W."/>
            <person name="Nierman W.C."/>
            <person name="Driscoll E."/>
            <person name="Cumbie R."/>
            <person name="Clancy C.J."/>
            <person name="Dupont C.L."/>
        </authorList>
    </citation>
    <scope>NUCLEOTIDE SEQUENCE [LARGE SCALE GENOMIC DNA]</scope>
    <source>
        <strain evidence="7 8">GL24</strain>
    </source>
</reference>
<dbReference type="Gene3D" id="3.20.20.80">
    <property type="entry name" value="Glycosidases"/>
    <property type="match status" value="2"/>
</dbReference>
<dbReference type="InterPro" id="IPR006047">
    <property type="entry name" value="GH13_cat_dom"/>
</dbReference>
<keyword evidence="4" id="KW-0462">Maltose metabolism</keyword>
<dbReference type="Gene3D" id="3.90.400.10">
    <property type="entry name" value="Oligo-1,6-glucosidase, Domain 2"/>
    <property type="match status" value="1"/>
</dbReference>
<keyword evidence="3" id="KW-0326">Glycosidase</keyword>
<keyword evidence="8" id="KW-1185">Reference proteome</keyword>
<dbReference type="PANTHER" id="PTHR10357:SF179">
    <property type="entry name" value="NEUTRAL AND BASIC AMINO ACID TRANSPORT PROTEIN RBAT"/>
    <property type="match status" value="1"/>
</dbReference>
<evidence type="ECO:0000256" key="1">
    <source>
        <dbReference type="ARBA" id="ARBA00008061"/>
    </source>
</evidence>
<comment type="caution">
    <text evidence="7">The sequence shown here is derived from an EMBL/GenBank/DDBJ whole genome shotgun (WGS) entry which is preliminary data.</text>
</comment>
<dbReference type="GO" id="GO:0009313">
    <property type="term" value="P:oligosaccharide catabolic process"/>
    <property type="evidence" value="ECO:0007669"/>
    <property type="project" value="TreeGrafter"/>
</dbReference>
<evidence type="ECO:0000313" key="8">
    <source>
        <dbReference type="Proteomes" id="UP000740926"/>
    </source>
</evidence>
<dbReference type="FunFam" id="3.90.400.10:FF:000002">
    <property type="entry name" value="Sucrose isomerase"/>
    <property type="match status" value="1"/>
</dbReference>
<evidence type="ECO:0000313" key="7">
    <source>
        <dbReference type="EMBL" id="KAG1550797.1"/>
    </source>
</evidence>
<dbReference type="SUPFAM" id="SSF51445">
    <property type="entry name" value="(Trans)glycosidases"/>
    <property type="match status" value="1"/>
</dbReference>
<feature type="domain" description="Glycosyl hydrolase family 13 catalytic" evidence="6">
    <location>
        <begin position="2"/>
        <end position="294"/>
    </location>
</feature>
<feature type="region of interest" description="Disordered" evidence="5">
    <location>
        <begin position="281"/>
        <end position="300"/>
    </location>
</feature>
<accession>A0A9P6YKA6</accession>
<evidence type="ECO:0000259" key="6">
    <source>
        <dbReference type="SMART" id="SM00642"/>
    </source>
</evidence>
<evidence type="ECO:0000256" key="2">
    <source>
        <dbReference type="ARBA" id="ARBA00022801"/>
    </source>
</evidence>
<dbReference type="PANTHER" id="PTHR10357">
    <property type="entry name" value="ALPHA-AMYLASE FAMILY MEMBER"/>
    <property type="match status" value="1"/>
</dbReference>
<dbReference type="Proteomes" id="UP000740926">
    <property type="component" value="Unassembled WGS sequence"/>
</dbReference>
<evidence type="ECO:0000256" key="4">
    <source>
        <dbReference type="ARBA" id="ARBA00026248"/>
    </source>
</evidence>
<dbReference type="InterPro" id="IPR017853">
    <property type="entry name" value="GH"/>
</dbReference>
<dbReference type="InterPro" id="IPR045857">
    <property type="entry name" value="O16G_dom_2"/>
</dbReference>
<organism evidence="7 8">
    <name type="scientific">Rhizopus delemar</name>
    <dbReference type="NCBI Taxonomy" id="936053"/>
    <lineage>
        <taxon>Eukaryota</taxon>
        <taxon>Fungi</taxon>
        <taxon>Fungi incertae sedis</taxon>
        <taxon>Mucoromycota</taxon>
        <taxon>Mucoromycotina</taxon>
        <taxon>Mucoromycetes</taxon>
        <taxon>Mucorales</taxon>
        <taxon>Mucorineae</taxon>
        <taxon>Rhizopodaceae</taxon>
        <taxon>Rhizopus</taxon>
    </lineage>
</organism>
<dbReference type="EMBL" id="JAANIU010005009">
    <property type="protein sequence ID" value="KAG1550797.1"/>
    <property type="molecule type" value="Genomic_DNA"/>
</dbReference>
<sequence length="311" mass="34445">MADFGYDIADYRDVDPLFGSLDDFDRLLAKAQGLGLKVMIDQVLSHTSIEHAWVRESRQDRSNPKADWYVWAAPREDGTPPNNWLSLFGGGAWQWEPRREQYYLHNFLVDQPDLNFHHPDVQQATLDNVRFWLDRGVDGFRLDAINFCFHDAQLRDNPPKPADKRVGRGFSPDNPYAYQYHYYNNTQPENLPFLERLRALLDAYPGALRAAGGRLQRGLHPRHGLAPGSGDDRRLAVLGGFESRRGTGGQPLGRPSGRPAPGADAGGDAVLAAWLGLPVPGRGAGPGRGRGAVRGPAGPLRHHLLAELQGP</sequence>
<keyword evidence="2" id="KW-0378">Hydrolase</keyword>
<gene>
    <name evidence="7" type="ORF">G6F50_013234</name>
</gene>
<proteinExistence type="inferred from homology"/>
<dbReference type="AlphaFoldDB" id="A0A9P6YKA6"/>
<dbReference type="SMART" id="SM00642">
    <property type="entry name" value="Aamy"/>
    <property type="match status" value="1"/>
</dbReference>
<comment type="similarity">
    <text evidence="1">Belongs to the glycosyl hydrolase 13 family.</text>
</comment>
<protein>
    <recommendedName>
        <fullName evidence="6">Glycosyl hydrolase family 13 catalytic domain-containing protein</fullName>
    </recommendedName>
</protein>
<name>A0A9P6YKA6_9FUNG</name>
<evidence type="ECO:0000256" key="5">
    <source>
        <dbReference type="SAM" id="MobiDB-lite"/>
    </source>
</evidence>
<dbReference type="GO" id="GO:0090599">
    <property type="term" value="F:alpha-glucosidase activity"/>
    <property type="evidence" value="ECO:0007669"/>
    <property type="project" value="UniProtKB-ARBA"/>
</dbReference>
<evidence type="ECO:0000256" key="3">
    <source>
        <dbReference type="ARBA" id="ARBA00023295"/>
    </source>
</evidence>
<feature type="compositionally biased region" description="Gly residues" evidence="5">
    <location>
        <begin position="282"/>
        <end position="292"/>
    </location>
</feature>
<dbReference type="GO" id="GO:0004556">
    <property type="term" value="F:alpha-amylase activity"/>
    <property type="evidence" value="ECO:0007669"/>
    <property type="project" value="TreeGrafter"/>
</dbReference>
<dbReference type="Pfam" id="PF00128">
    <property type="entry name" value="Alpha-amylase"/>
    <property type="match status" value="1"/>
</dbReference>